<evidence type="ECO:0000313" key="2">
    <source>
        <dbReference type="EMBL" id="MDW6004607.1"/>
    </source>
</evidence>
<protein>
    <recommendedName>
        <fullName evidence="6">Lipoprotein</fullName>
    </recommendedName>
</protein>
<dbReference type="RefSeq" id="WP_087480943.1">
    <property type="nucleotide sequence ID" value="NZ_AP024884.1"/>
</dbReference>
<dbReference type="EMBL" id="FXXI01000003">
    <property type="protein sequence ID" value="SMS00896.1"/>
    <property type="molecule type" value="Genomic_DNA"/>
</dbReference>
<dbReference type="AlphaFoldDB" id="A0A1Y6ITE0"/>
<evidence type="ECO:0008006" key="6">
    <source>
        <dbReference type="Google" id="ProtNLM"/>
    </source>
</evidence>
<dbReference type="EMBL" id="JAWRCO010000002">
    <property type="protein sequence ID" value="MDW6004607.1"/>
    <property type="molecule type" value="Genomic_DNA"/>
</dbReference>
<dbReference type="PROSITE" id="PS51257">
    <property type="entry name" value="PROKAR_LIPOPROTEIN"/>
    <property type="match status" value="1"/>
</dbReference>
<reference evidence="3 4" key="1">
    <citation type="submission" date="2017-05" db="EMBL/GenBank/DDBJ databases">
        <authorList>
            <person name="Song R."/>
            <person name="Chenine A.L."/>
            <person name="Ruprecht R.M."/>
        </authorList>
    </citation>
    <scope>NUCLEOTIDE SEQUENCE [LARGE SCALE GENOMIC DNA]</scope>
    <source>
        <strain evidence="3 4">CECT 7927</strain>
    </source>
</reference>
<organism evidence="3 4">
    <name type="scientific">Vibrio mangrovi</name>
    <dbReference type="NCBI Taxonomy" id="474394"/>
    <lineage>
        <taxon>Bacteria</taxon>
        <taxon>Pseudomonadati</taxon>
        <taxon>Pseudomonadota</taxon>
        <taxon>Gammaproteobacteria</taxon>
        <taxon>Vibrionales</taxon>
        <taxon>Vibrionaceae</taxon>
        <taxon>Vibrio</taxon>
    </lineage>
</organism>
<proteinExistence type="predicted"/>
<dbReference type="Proteomes" id="UP000196125">
    <property type="component" value="Unassembled WGS sequence"/>
</dbReference>
<reference evidence="2 5" key="2">
    <citation type="submission" date="2023-11" db="EMBL/GenBank/DDBJ databases">
        <title>Plant-associative lifestyle of Vibrio porteresiae and its evolutionary dynamics.</title>
        <authorList>
            <person name="Rameshkumar N."/>
            <person name="Kirti K."/>
        </authorList>
    </citation>
    <scope>NUCLEOTIDE SEQUENCE [LARGE SCALE GENOMIC DNA]</scope>
    <source>
        <strain evidence="2 5">MSSRF38</strain>
    </source>
</reference>
<sequence length="192" mass="21168">MKVILFSLFAVMLYGCAETTHSPASPELAGDMVNDMYQCSGSARLPDKIADNFQAVSDPKLLAETLGAPEQGKLCQGAVYQSKSGTHVTLFRAWNSTNPGSKFGKWWAWQKPAGPIAKYRADYEICYQWSPLDVMVRCTLKPETKIVVGNGQSARCSEYLTYPTSGAQQIFLPDAESSLTDCQTFTGVMQWQ</sequence>
<dbReference type="OrthoDB" id="6213638at2"/>
<feature type="chain" id="PRO_5011012097" description="Lipoprotein" evidence="1">
    <location>
        <begin position="18"/>
        <end position="192"/>
    </location>
</feature>
<evidence type="ECO:0000256" key="1">
    <source>
        <dbReference type="SAM" id="SignalP"/>
    </source>
</evidence>
<dbReference type="Proteomes" id="UP001283366">
    <property type="component" value="Unassembled WGS sequence"/>
</dbReference>
<keyword evidence="5" id="KW-1185">Reference proteome</keyword>
<evidence type="ECO:0000313" key="5">
    <source>
        <dbReference type="Proteomes" id="UP001283366"/>
    </source>
</evidence>
<accession>A0A1Y6ITE0</accession>
<feature type="signal peptide" evidence="1">
    <location>
        <begin position="1"/>
        <end position="17"/>
    </location>
</feature>
<keyword evidence="1" id="KW-0732">Signal</keyword>
<evidence type="ECO:0000313" key="4">
    <source>
        <dbReference type="Proteomes" id="UP000196125"/>
    </source>
</evidence>
<name>A0A1Y6ITE0_9VIBR</name>
<gene>
    <name evidence="2" type="ORF">SBX37_17265</name>
    <name evidence="3" type="ORF">VIM7927_02169</name>
</gene>
<evidence type="ECO:0000313" key="3">
    <source>
        <dbReference type="EMBL" id="SMS00896.1"/>
    </source>
</evidence>